<comment type="caution">
    <text evidence="7">The sequence shown here is derived from an EMBL/GenBank/DDBJ whole genome shotgun (WGS) entry which is preliminary data.</text>
</comment>
<dbReference type="EMBL" id="JNSK01000045">
    <property type="protein sequence ID" value="KGA17315.1"/>
    <property type="molecule type" value="Genomic_DNA"/>
</dbReference>
<dbReference type="PANTHER" id="PTHR23514:SF13">
    <property type="entry name" value="INNER MEMBRANE PROTEIN YBJJ"/>
    <property type="match status" value="1"/>
</dbReference>
<dbReference type="InterPro" id="IPR020846">
    <property type="entry name" value="MFS_dom"/>
</dbReference>
<dbReference type="GO" id="GO:0016020">
    <property type="term" value="C:membrane"/>
    <property type="evidence" value="ECO:0007669"/>
    <property type="project" value="UniProtKB-SubCell"/>
</dbReference>
<feature type="transmembrane region" description="Helical" evidence="5">
    <location>
        <begin position="366"/>
        <end position="388"/>
    </location>
</feature>
<dbReference type="Gene3D" id="1.20.1250.20">
    <property type="entry name" value="MFS general substrate transporter like domains"/>
    <property type="match status" value="1"/>
</dbReference>
<feature type="transmembrane region" description="Helical" evidence="5">
    <location>
        <begin position="35"/>
        <end position="53"/>
    </location>
</feature>
<reference evidence="7" key="1">
    <citation type="submission" date="2014-05" db="EMBL/GenBank/DDBJ databases">
        <title>Key roles for freshwater Actinobacteria revealed by deep metagenomic sequencing.</title>
        <authorList>
            <person name="Ghai R."/>
            <person name="Mizuno C.M."/>
            <person name="Picazo A."/>
            <person name="Camacho A."/>
            <person name="Rodriguez-Valera F."/>
        </authorList>
    </citation>
    <scope>NUCLEOTIDE SEQUENCE</scope>
</reference>
<feature type="transmembrane region" description="Helical" evidence="5">
    <location>
        <begin position="160"/>
        <end position="180"/>
    </location>
</feature>
<dbReference type="InterPro" id="IPR011701">
    <property type="entry name" value="MFS"/>
</dbReference>
<evidence type="ECO:0000256" key="5">
    <source>
        <dbReference type="SAM" id="Phobius"/>
    </source>
</evidence>
<organism evidence="7">
    <name type="scientific">freshwater metagenome</name>
    <dbReference type="NCBI Taxonomy" id="449393"/>
    <lineage>
        <taxon>unclassified sequences</taxon>
        <taxon>metagenomes</taxon>
        <taxon>ecological metagenomes</taxon>
    </lineage>
</organism>
<feature type="transmembrane region" description="Helical" evidence="5">
    <location>
        <begin position="65"/>
        <end position="85"/>
    </location>
</feature>
<dbReference type="InterPro" id="IPR051788">
    <property type="entry name" value="MFS_Transporter"/>
</dbReference>
<dbReference type="PROSITE" id="PS50850">
    <property type="entry name" value="MFS"/>
    <property type="match status" value="1"/>
</dbReference>
<feature type="transmembrane region" description="Helical" evidence="5">
    <location>
        <begin position="270"/>
        <end position="287"/>
    </location>
</feature>
<feature type="transmembrane region" description="Helical" evidence="5">
    <location>
        <begin position="299"/>
        <end position="321"/>
    </location>
</feature>
<dbReference type="InterPro" id="IPR036259">
    <property type="entry name" value="MFS_trans_sf"/>
</dbReference>
<evidence type="ECO:0000256" key="2">
    <source>
        <dbReference type="ARBA" id="ARBA00022692"/>
    </source>
</evidence>
<feature type="transmembrane region" description="Helical" evidence="5">
    <location>
        <begin position="97"/>
        <end position="115"/>
    </location>
</feature>
<feature type="transmembrane region" description="Helical" evidence="5">
    <location>
        <begin position="394"/>
        <end position="412"/>
    </location>
</feature>
<feature type="transmembrane region" description="Helical" evidence="5">
    <location>
        <begin position="230"/>
        <end position="250"/>
    </location>
</feature>
<sequence length="422" mass="44111">MRIDVGDGLALAAMSPQRFRAIAPVAIAEQARKSLLAMFLLMGMVSMGWVPRIPEIKDAIGLTNGQFGFILLASTFGSVSGAQIGGRAIHTFGSRRVTQVAISIMPLGLAGMGLANSAPMLVLSLFVMGFGYSLMDICLNSQGFIVERIEKKRCMSTLHAMWSAGAFLTTVLGGSIARFVSYEVNLVGIAILASFAFIPAAFFLLPADLDDHDGGEEETSAKIPLFGKSVLPLWGLGIGLLGCMIAEGAASDWAGILLRDDMGYNKGVNASGFACFALAMIVSRLLGDKTLDRLGPALTVKLGAYIGGIAWGAAILIAVPLSDSHPLLALIIINFGFAAVGFGIGPMFPAFILAAGATPGVAPSVAIARVGVIGIAGYFFGPTLTGLISELTSLPVALFFPIVMLFLSGYLSRTIHTDKDRS</sequence>
<dbReference type="PANTHER" id="PTHR23514">
    <property type="entry name" value="BYPASS OF STOP CODON PROTEIN 6"/>
    <property type="match status" value="1"/>
</dbReference>
<dbReference type="CDD" id="cd17393">
    <property type="entry name" value="MFS_MosC_like"/>
    <property type="match status" value="1"/>
</dbReference>
<dbReference type="GO" id="GO:0022857">
    <property type="term" value="F:transmembrane transporter activity"/>
    <property type="evidence" value="ECO:0007669"/>
    <property type="project" value="InterPro"/>
</dbReference>
<evidence type="ECO:0000256" key="4">
    <source>
        <dbReference type="ARBA" id="ARBA00023136"/>
    </source>
</evidence>
<dbReference type="SUPFAM" id="SSF103473">
    <property type="entry name" value="MFS general substrate transporter"/>
    <property type="match status" value="1"/>
</dbReference>
<evidence type="ECO:0000256" key="3">
    <source>
        <dbReference type="ARBA" id="ARBA00022989"/>
    </source>
</evidence>
<evidence type="ECO:0000259" key="6">
    <source>
        <dbReference type="PROSITE" id="PS50850"/>
    </source>
</evidence>
<gene>
    <name evidence="7" type="ORF">GM50_11970</name>
</gene>
<protein>
    <recommendedName>
        <fullName evidence="6">Major facilitator superfamily (MFS) profile domain-containing protein</fullName>
    </recommendedName>
</protein>
<keyword evidence="2 5" id="KW-0812">Transmembrane</keyword>
<keyword evidence="3 5" id="KW-1133">Transmembrane helix</keyword>
<evidence type="ECO:0000313" key="7">
    <source>
        <dbReference type="EMBL" id="KGA17315.1"/>
    </source>
</evidence>
<feature type="transmembrane region" description="Helical" evidence="5">
    <location>
        <begin position="186"/>
        <end position="209"/>
    </location>
</feature>
<feature type="domain" description="Major facilitator superfamily (MFS) profile" evidence="6">
    <location>
        <begin position="27"/>
        <end position="421"/>
    </location>
</feature>
<feature type="transmembrane region" description="Helical" evidence="5">
    <location>
        <begin position="327"/>
        <end position="354"/>
    </location>
</feature>
<name>A0A094PZP5_9ZZZZ</name>
<evidence type="ECO:0000256" key="1">
    <source>
        <dbReference type="ARBA" id="ARBA00004141"/>
    </source>
</evidence>
<dbReference type="Pfam" id="PF07690">
    <property type="entry name" value="MFS_1"/>
    <property type="match status" value="1"/>
</dbReference>
<dbReference type="AlphaFoldDB" id="A0A094PZP5"/>
<keyword evidence="4 5" id="KW-0472">Membrane</keyword>
<comment type="subcellular location">
    <subcellularLocation>
        <location evidence="1">Membrane</location>
        <topology evidence="1">Multi-pass membrane protein</topology>
    </subcellularLocation>
</comment>
<proteinExistence type="predicted"/>
<accession>A0A094PZP5</accession>